<dbReference type="Pfam" id="PF14364">
    <property type="entry name" value="DUF4408"/>
    <property type="match status" value="1"/>
</dbReference>
<dbReference type="InterPro" id="IPR025520">
    <property type="entry name" value="DUF4408"/>
</dbReference>
<evidence type="ECO:0000313" key="4">
    <source>
        <dbReference type="Proteomes" id="UP000228380"/>
    </source>
</evidence>
<feature type="transmembrane region" description="Helical" evidence="2">
    <location>
        <begin position="21"/>
        <end position="46"/>
    </location>
</feature>
<sequence length="192" mass="22275">MDTTKIEKLQAMKRYRRRRRQFLTSLIQYLVAILLLGLFLSSPLWLPTIFSSLNLFFFVFLPDLHAVVFGPKCLFVVCNLIVIFLIGESKFSKSSLTPPDIYEEYMNRNTNLRRRSTRKSKKGSACKKAFDEEEEGEEEKGGGGWAQVEGGYEEVDGEGEKGLDELNRRVEDFIARVNKQRRLEARMLLCYE</sequence>
<evidence type="ECO:0000256" key="2">
    <source>
        <dbReference type="SAM" id="Phobius"/>
    </source>
</evidence>
<accession>A0A8B7BEL0</accession>
<name>A0A8B7BEL0_PHODC</name>
<feature type="compositionally biased region" description="Basic residues" evidence="1">
    <location>
        <begin position="113"/>
        <end position="125"/>
    </location>
</feature>
<dbReference type="RefSeq" id="XP_008775146.1">
    <property type="nucleotide sequence ID" value="XM_008776924.4"/>
</dbReference>
<gene>
    <name evidence="5" type="primary">LOC103695559</name>
</gene>
<keyword evidence="4" id="KW-1185">Reference proteome</keyword>
<proteinExistence type="predicted"/>
<dbReference type="KEGG" id="pda:103695559"/>
<evidence type="ECO:0000313" key="5">
    <source>
        <dbReference type="RefSeq" id="XP_008775146.1"/>
    </source>
</evidence>
<dbReference type="AlphaFoldDB" id="A0A8B7BEL0"/>
<protein>
    <submittedName>
        <fullName evidence="5">Uncharacterized protein LOC103695559</fullName>
    </submittedName>
</protein>
<dbReference type="PANTHER" id="PTHR35762">
    <property type="entry name" value="TRANSMEMBRANE PROTEIN"/>
    <property type="match status" value="1"/>
</dbReference>
<dbReference type="OrthoDB" id="781735at2759"/>
<keyword evidence="2" id="KW-0472">Membrane</keyword>
<dbReference type="Proteomes" id="UP000228380">
    <property type="component" value="Chromosome 9"/>
</dbReference>
<dbReference type="PANTHER" id="PTHR35762:SF2">
    <property type="entry name" value="TRANSMEMBRANE PROTEIN"/>
    <property type="match status" value="1"/>
</dbReference>
<feature type="transmembrane region" description="Helical" evidence="2">
    <location>
        <begin position="66"/>
        <end position="86"/>
    </location>
</feature>
<dbReference type="GeneID" id="103695559"/>
<organism evidence="4 5">
    <name type="scientific">Phoenix dactylifera</name>
    <name type="common">Date palm</name>
    <dbReference type="NCBI Taxonomy" id="42345"/>
    <lineage>
        <taxon>Eukaryota</taxon>
        <taxon>Viridiplantae</taxon>
        <taxon>Streptophyta</taxon>
        <taxon>Embryophyta</taxon>
        <taxon>Tracheophyta</taxon>
        <taxon>Spermatophyta</taxon>
        <taxon>Magnoliopsida</taxon>
        <taxon>Liliopsida</taxon>
        <taxon>Arecaceae</taxon>
        <taxon>Coryphoideae</taxon>
        <taxon>Phoeniceae</taxon>
        <taxon>Phoenix</taxon>
    </lineage>
</organism>
<feature type="domain" description="DUF4408" evidence="3">
    <location>
        <begin position="47"/>
        <end position="91"/>
    </location>
</feature>
<evidence type="ECO:0000256" key="1">
    <source>
        <dbReference type="SAM" id="MobiDB-lite"/>
    </source>
</evidence>
<reference evidence="4" key="1">
    <citation type="journal article" date="2019" name="Nat. Commun.">
        <title>Genome-wide association mapping of date palm fruit traits.</title>
        <authorList>
            <person name="Hazzouri K.M."/>
            <person name="Gros-Balthazard M."/>
            <person name="Flowers J.M."/>
            <person name="Copetti D."/>
            <person name="Lemansour A."/>
            <person name="Lebrun M."/>
            <person name="Masmoudi K."/>
            <person name="Ferrand S."/>
            <person name="Dhar M.I."/>
            <person name="Fresquez Z.A."/>
            <person name="Rosas U."/>
            <person name="Zhang J."/>
            <person name="Talag J."/>
            <person name="Lee S."/>
            <person name="Kudrna D."/>
            <person name="Powell R.F."/>
            <person name="Leitch I.J."/>
            <person name="Krueger R.R."/>
            <person name="Wing R.A."/>
            <person name="Amiri K.M.A."/>
            <person name="Purugganan M.D."/>
        </authorList>
    </citation>
    <scope>NUCLEOTIDE SEQUENCE [LARGE SCALE GENOMIC DNA]</scope>
    <source>
        <strain evidence="4">cv. Khalas</strain>
    </source>
</reference>
<keyword evidence="2" id="KW-0812">Transmembrane</keyword>
<feature type="region of interest" description="Disordered" evidence="1">
    <location>
        <begin position="113"/>
        <end position="159"/>
    </location>
</feature>
<evidence type="ECO:0000259" key="3">
    <source>
        <dbReference type="Pfam" id="PF14364"/>
    </source>
</evidence>
<reference evidence="5" key="2">
    <citation type="submission" date="2025-08" db="UniProtKB">
        <authorList>
            <consortium name="RefSeq"/>
        </authorList>
    </citation>
    <scope>IDENTIFICATION</scope>
    <source>
        <tissue evidence="5">Young leaves</tissue>
    </source>
</reference>
<keyword evidence="2" id="KW-1133">Transmembrane helix</keyword>